<dbReference type="InterPro" id="IPR011006">
    <property type="entry name" value="CheY-like_superfamily"/>
</dbReference>
<reference evidence="3 4" key="2">
    <citation type="journal article" date="2012" name="Stand. Genomic Sci.">
        <title>Genome sequence of the moderately thermophilic, amino-acid-degrading and sulfur-reducing bacterium Thermovirga lienii type strain (Cas60314(T)).</title>
        <authorList>
            <person name="Goker M."/>
            <person name="Saunders E."/>
            <person name="Lapidus A."/>
            <person name="Nolan M."/>
            <person name="Lucas S."/>
            <person name="Hammon N."/>
            <person name="Deshpande S."/>
            <person name="Cheng J.F."/>
            <person name="Han C."/>
            <person name="Tapia R."/>
            <person name="Goodwin L.A."/>
            <person name="Pitluck S."/>
            <person name="Liolios K."/>
            <person name="Mavromatis K."/>
            <person name="Pagani I."/>
            <person name="Ivanova N."/>
            <person name="Mikhailova N."/>
            <person name="Pati A."/>
            <person name="Chen A."/>
            <person name="Palaniappan K."/>
            <person name="Land M."/>
            <person name="Chang Y.J."/>
            <person name="Jeffries C.D."/>
            <person name="Brambilla E.M."/>
            <person name="Rohde M."/>
            <person name="Spring S."/>
            <person name="Detter J.C."/>
            <person name="Woyke T."/>
            <person name="Bristow J."/>
            <person name="Eisen J.A."/>
            <person name="Markowitz V."/>
            <person name="Hugenholtz P."/>
            <person name="Kyrpides N.C."/>
            <person name="Klenk H.P."/>
        </authorList>
    </citation>
    <scope>NUCLEOTIDE SEQUENCE [LARGE SCALE GENOMIC DNA]</scope>
    <source>
        <strain evidence="4">ATCC BAA-1197 / DSM 17291 / Cas60314</strain>
    </source>
</reference>
<protein>
    <submittedName>
        <fullName evidence="3">Transcriptional regulator, LuxR family</fullName>
    </submittedName>
</protein>
<dbReference type="SMART" id="SM00421">
    <property type="entry name" value="HTH_LUXR"/>
    <property type="match status" value="1"/>
</dbReference>
<dbReference type="KEGG" id="tli:Tlie_1239"/>
<dbReference type="PRINTS" id="PR00038">
    <property type="entry name" value="HTHLUXR"/>
</dbReference>
<dbReference type="PANTHER" id="PTHR43214">
    <property type="entry name" value="TWO-COMPONENT RESPONSE REGULATOR"/>
    <property type="match status" value="1"/>
</dbReference>
<dbReference type="Proteomes" id="UP000005868">
    <property type="component" value="Chromosome"/>
</dbReference>
<dbReference type="Gene3D" id="3.40.50.2300">
    <property type="match status" value="1"/>
</dbReference>
<evidence type="ECO:0000313" key="4">
    <source>
        <dbReference type="Proteomes" id="UP000005868"/>
    </source>
</evidence>
<dbReference type="Pfam" id="PF00196">
    <property type="entry name" value="GerE"/>
    <property type="match status" value="1"/>
</dbReference>
<reference evidence="4" key="1">
    <citation type="submission" date="2011-10" db="EMBL/GenBank/DDBJ databases">
        <title>The complete genome of chromosome of Thermovirga lienii DSM 17291.</title>
        <authorList>
            <consortium name="US DOE Joint Genome Institute (JGI-PGF)"/>
            <person name="Lucas S."/>
            <person name="Copeland A."/>
            <person name="Lapidus A."/>
            <person name="Glavina del Rio T."/>
            <person name="Dalin E."/>
            <person name="Tice H."/>
            <person name="Bruce D."/>
            <person name="Goodwin L."/>
            <person name="Pitluck S."/>
            <person name="Peters L."/>
            <person name="Mikhailova N."/>
            <person name="Saunders E."/>
            <person name="Kyrpides N."/>
            <person name="Mavromatis K."/>
            <person name="Ivanova N."/>
            <person name="Last F.I."/>
            <person name="Brettin T."/>
            <person name="Detter J.C."/>
            <person name="Han C."/>
            <person name="Larimer F."/>
            <person name="Land M."/>
            <person name="Hauser L."/>
            <person name="Markowitz V."/>
            <person name="Cheng J.-F."/>
            <person name="Hugenholtz P."/>
            <person name="Woyke T."/>
            <person name="Wu D."/>
            <person name="Spring S."/>
            <person name="Schroeder M."/>
            <person name="Brambilla E.-M."/>
            <person name="Klenk H.-P."/>
            <person name="Eisen J.A."/>
        </authorList>
    </citation>
    <scope>NUCLEOTIDE SEQUENCE [LARGE SCALE GENOMIC DNA]</scope>
    <source>
        <strain evidence="4">ATCC BAA-1197 / DSM 17291 / Cas60314</strain>
    </source>
</reference>
<evidence type="ECO:0000259" key="2">
    <source>
        <dbReference type="PROSITE" id="PS50043"/>
    </source>
</evidence>
<name>G7V5R0_THELD</name>
<feature type="domain" description="HTH luxR-type" evidence="2">
    <location>
        <begin position="148"/>
        <end position="213"/>
    </location>
</feature>
<dbReference type="GO" id="GO:0006355">
    <property type="term" value="P:regulation of DNA-templated transcription"/>
    <property type="evidence" value="ECO:0007669"/>
    <property type="project" value="InterPro"/>
</dbReference>
<evidence type="ECO:0000313" key="3">
    <source>
        <dbReference type="EMBL" id="AER66970.1"/>
    </source>
</evidence>
<dbReference type="eggNOG" id="COG2197">
    <property type="taxonomic scope" value="Bacteria"/>
</dbReference>
<evidence type="ECO:0000256" key="1">
    <source>
        <dbReference type="ARBA" id="ARBA00023125"/>
    </source>
</evidence>
<dbReference type="SUPFAM" id="SSF46894">
    <property type="entry name" value="C-terminal effector domain of the bipartite response regulators"/>
    <property type="match status" value="1"/>
</dbReference>
<dbReference type="PROSITE" id="PS50043">
    <property type="entry name" value="HTH_LUXR_2"/>
    <property type="match status" value="1"/>
</dbReference>
<proteinExistence type="predicted"/>
<organism evidence="3 4">
    <name type="scientific">Thermovirga lienii (strain ATCC BAA-1197 / DSM 17291 / Cas60314)</name>
    <dbReference type="NCBI Taxonomy" id="580340"/>
    <lineage>
        <taxon>Bacteria</taxon>
        <taxon>Thermotogati</taxon>
        <taxon>Synergistota</taxon>
        <taxon>Synergistia</taxon>
        <taxon>Synergistales</taxon>
        <taxon>Thermovirgaceae</taxon>
        <taxon>Thermovirga</taxon>
    </lineage>
</organism>
<dbReference type="CDD" id="cd06170">
    <property type="entry name" value="LuxR_C_like"/>
    <property type="match status" value="1"/>
</dbReference>
<dbReference type="EMBL" id="CP003096">
    <property type="protein sequence ID" value="AER66970.1"/>
    <property type="molecule type" value="Genomic_DNA"/>
</dbReference>
<dbReference type="SUPFAM" id="SSF52172">
    <property type="entry name" value="CheY-like"/>
    <property type="match status" value="1"/>
</dbReference>
<dbReference type="OrthoDB" id="9779069at2"/>
<dbReference type="InterPro" id="IPR039420">
    <property type="entry name" value="WalR-like"/>
</dbReference>
<accession>G7V5R0</accession>
<keyword evidence="1" id="KW-0238">DNA-binding</keyword>
<dbReference type="GO" id="GO:0003677">
    <property type="term" value="F:DNA binding"/>
    <property type="evidence" value="ECO:0007669"/>
    <property type="project" value="UniProtKB-KW"/>
</dbReference>
<dbReference type="STRING" id="580340.Tlie_1239"/>
<dbReference type="HOGENOM" id="CLU_000445_90_8_0"/>
<sequence>MKLADHATVVVVDPCRLYREALVKLLSHEKDLGKVEGVSNIWEALTVVKTNNIRLVICRGKDLGFEPEKSLAGCKNVASGVNYIVLLEDDEIEKAYTLCDSGFCSCVMLSSGASELIRCVRALLRGETYMDRHLDGEIPDVIKMSRYQKRCLDELSKREKEIVYWLSQGYSNGQIAKAMVLSEKTVRNHISRILKKLDLKDRVQVAVLGWKTGLAEKPLKDICCDE</sequence>
<gene>
    <name evidence="3" type="ordered locus">Tlie_1239</name>
</gene>
<dbReference type="AlphaFoldDB" id="G7V5R0"/>
<keyword evidence="4" id="KW-1185">Reference proteome</keyword>
<dbReference type="InterPro" id="IPR016032">
    <property type="entry name" value="Sig_transdc_resp-reg_C-effctor"/>
</dbReference>
<dbReference type="PROSITE" id="PS00622">
    <property type="entry name" value="HTH_LUXR_1"/>
    <property type="match status" value="1"/>
</dbReference>
<dbReference type="InterPro" id="IPR000792">
    <property type="entry name" value="Tscrpt_reg_LuxR_C"/>
</dbReference>